<dbReference type="Gene3D" id="3.30.450.20">
    <property type="entry name" value="PAS domain"/>
    <property type="match status" value="1"/>
</dbReference>
<keyword evidence="9" id="KW-1185">Reference proteome</keyword>
<dbReference type="Pfam" id="PF25601">
    <property type="entry name" value="AAA_lid_14"/>
    <property type="match status" value="1"/>
</dbReference>
<gene>
    <name evidence="8" type="ORF">SAMN05192564_109170</name>
</gene>
<dbReference type="Gene3D" id="3.40.50.300">
    <property type="entry name" value="P-loop containing nucleotide triphosphate hydrolases"/>
    <property type="match status" value="1"/>
</dbReference>
<evidence type="ECO:0000256" key="1">
    <source>
        <dbReference type="ARBA" id="ARBA00022741"/>
    </source>
</evidence>
<dbReference type="GO" id="GO:0043565">
    <property type="term" value="F:sequence-specific DNA binding"/>
    <property type="evidence" value="ECO:0007669"/>
    <property type="project" value="InterPro"/>
</dbReference>
<name>A0A1H4HJ62_9BURK</name>
<dbReference type="SUPFAM" id="SSF159800">
    <property type="entry name" value="PrpR receptor domain-like"/>
    <property type="match status" value="1"/>
</dbReference>
<dbReference type="InterPro" id="IPR025944">
    <property type="entry name" value="Sigma_54_int_dom_CS"/>
</dbReference>
<dbReference type="EMBL" id="FNRQ01000009">
    <property type="protein sequence ID" value="SEB21715.1"/>
    <property type="molecule type" value="Genomic_DNA"/>
</dbReference>
<dbReference type="InterPro" id="IPR002197">
    <property type="entry name" value="HTH_Fis"/>
</dbReference>
<keyword evidence="1" id="KW-0547">Nucleotide-binding</keyword>
<dbReference type="InterPro" id="IPR058031">
    <property type="entry name" value="AAA_lid_NorR"/>
</dbReference>
<evidence type="ECO:0000256" key="4">
    <source>
        <dbReference type="ARBA" id="ARBA00023163"/>
    </source>
</evidence>
<feature type="region of interest" description="Disordered" evidence="5">
    <location>
        <begin position="1"/>
        <end position="22"/>
    </location>
</feature>
<dbReference type="PROSITE" id="PS00675">
    <property type="entry name" value="SIGMA54_INTERACT_1"/>
    <property type="match status" value="1"/>
</dbReference>
<dbReference type="AlphaFoldDB" id="A0A1H4HJ62"/>
<dbReference type="SMART" id="SM00091">
    <property type="entry name" value="PAS"/>
    <property type="match status" value="1"/>
</dbReference>
<dbReference type="SMART" id="SM00382">
    <property type="entry name" value="AAA"/>
    <property type="match status" value="1"/>
</dbReference>
<feature type="domain" description="PAS" evidence="7">
    <location>
        <begin position="221"/>
        <end position="269"/>
    </location>
</feature>
<dbReference type="PROSITE" id="PS50045">
    <property type="entry name" value="SIGMA54_INTERACT_4"/>
    <property type="match status" value="1"/>
</dbReference>
<evidence type="ECO:0000256" key="5">
    <source>
        <dbReference type="SAM" id="MobiDB-lite"/>
    </source>
</evidence>
<dbReference type="InterPro" id="IPR009057">
    <property type="entry name" value="Homeodomain-like_sf"/>
</dbReference>
<dbReference type="InterPro" id="IPR000014">
    <property type="entry name" value="PAS"/>
</dbReference>
<organism evidence="8 9">
    <name type="scientific">Paraburkholderia sartisoli</name>
    <dbReference type="NCBI Taxonomy" id="83784"/>
    <lineage>
        <taxon>Bacteria</taxon>
        <taxon>Pseudomonadati</taxon>
        <taxon>Pseudomonadota</taxon>
        <taxon>Betaproteobacteria</taxon>
        <taxon>Burkholderiales</taxon>
        <taxon>Burkholderiaceae</taxon>
        <taxon>Paraburkholderia</taxon>
    </lineage>
</organism>
<dbReference type="FunFam" id="3.40.50.300:FF:000006">
    <property type="entry name" value="DNA-binding transcriptional regulator NtrC"/>
    <property type="match status" value="1"/>
</dbReference>
<dbReference type="InterPro" id="IPR003593">
    <property type="entry name" value="AAA+_ATPase"/>
</dbReference>
<evidence type="ECO:0000256" key="3">
    <source>
        <dbReference type="ARBA" id="ARBA00023015"/>
    </source>
</evidence>
<dbReference type="InterPro" id="IPR010524">
    <property type="entry name" value="Sig_transdc_resp-reg_PrpR_N"/>
</dbReference>
<dbReference type="PROSITE" id="PS50112">
    <property type="entry name" value="PAS"/>
    <property type="match status" value="1"/>
</dbReference>
<dbReference type="PANTHER" id="PTHR32071">
    <property type="entry name" value="TRANSCRIPTIONAL REGULATORY PROTEIN"/>
    <property type="match status" value="1"/>
</dbReference>
<dbReference type="InterPro" id="IPR012704">
    <property type="entry name" value="Sig_transdc_resp-reg_PrpR"/>
</dbReference>
<dbReference type="Proteomes" id="UP000198638">
    <property type="component" value="Unassembled WGS sequence"/>
</dbReference>
<dbReference type="Gene3D" id="3.40.50.2300">
    <property type="match status" value="1"/>
</dbReference>
<dbReference type="CDD" id="cd00009">
    <property type="entry name" value="AAA"/>
    <property type="match status" value="1"/>
</dbReference>
<dbReference type="NCBIfam" id="TIGR02329">
    <property type="entry name" value="propionate_PrpR"/>
    <property type="match status" value="1"/>
</dbReference>
<dbReference type="GO" id="GO:0006355">
    <property type="term" value="P:regulation of DNA-templated transcription"/>
    <property type="evidence" value="ECO:0007669"/>
    <property type="project" value="InterPro"/>
</dbReference>
<keyword evidence="2" id="KW-0067">ATP-binding</keyword>
<dbReference type="SUPFAM" id="SSF52540">
    <property type="entry name" value="P-loop containing nucleoside triphosphate hydrolases"/>
    <property type="match status" value="1"/>
</dbReference>
<evidence type="ECO:0000256" key="2">
    <source>
        <dbReference type="ARBA" id="ARBA00022840"/>
    </source>
</evidence>
<keyword evidence="4" id="KW-0804">Transcription</keyword>
<dbReference type="InterPro" id="IPR025662">
    <property type="entry name" value="Sigma_54_int_dom_ATP-bd_1"/>
</dbReference>
<dbReference type="Pfam" id="PF02954">
    <property type="entry name" value="HTH_8"/>
    <property type="match status" value="1"/>
</dbReference>
<feature type="compositionally biased region" description="Basic and acidic residues" evidence="5">
    <location>
        <begin position="1"/>
        <end position="14"/>
    </location>
</feature>
<dbReference type="InterPro" id="IPR035965">
    <property type="entry name" value="PAS-like_dom_sf"/>
</dbReference>
<evidence type="ECO:0000313" key="9">
    <source>
        <dbReference type="Proteomes" id="UP000198638"/>
    </source>
</evidence>
<dbReference type="InterPro" id="IPR002078">
    <property type="entry name" value="Sigma_54_int"/>
</dbReference>
<reference evidence="9" key="1">
    <citation type="submission" date="2016-10" db="EMBL/GenBank/DDBJ databases">
        <authorList>
            <person name="Varghese N."/>
            <person name="Submissions S."/>
        </authorList>
    </citation>
    <scope>NUCLEOTIDE SEQUENCE [LARGE SCALE GENOMIC DNA]</scope>
    <source>
        <strain evidence="9">LMG 24000</strain>
    </source>
</reference>
<dbReference type="InterPro" id="IPR027417">
    <property type="entry name" value="P-loop_NTPase"/>
</dbReference>
<dbReference type="Pfam" id="PF00158">
    <property type="entry name" value="Sigma54_activat"/>
    <property type="match status" value="1"/>
</dbReference>
<accession>A0A1H4HJ62</accession>
<evidence type="ECO:0000259" key="7">
    <source>
        <dbReference type="PROSITE" id="PS50112"/>
    </source>
</evidence>
<proteinExistence type="predicted"/>
<evidence type="ECO:0000259" key="6">
    <source>
        <dbReference type="PROSITE" id="PS50045"/>
    </source>
</evidence>
<sequence>MSESSVHNRHDEFLRPQPRTIMTPLPVSGPRPRVWAIGISKLRDLYRDIAGEYDARADLRLISRGFEDAVNEIAAAGADRPDIVVAAGSNGTYLKARVSVPVVLVAPTGFDVMHALARARRDGASVALVTHGETPGELRRFVSAYGIDVVFASYESAQDAETCVLDLRDRGVETVVGPGLVTDLAVRAGMGAVFLYSRASVRTAFDNALDVAQATRREAVRRQRLDSVLQHLRDGVVALDAQGRVEAINQRLALTLGIDPATAAGKLLLDLAPDIANAVPDAEGESLETVRGVSYVVHRGPLADNGVTTGTVLTFQESRAVERLDRTLRSRQRAQQFAARYTLDDIVGECAAIERVRSLVRRYAQSDATVLIRGESGTGKEMVAQSIHQASARRDFPFVAINCGSFPEALLESELFGYEEGAFTGARRGGKAGLIEAAHRGTLFLDEIGEMPLPLQSRLLRVLQEREVVRLGSTEPTRIDVRIVAATHRGLTEGIDAGEFRADLYYRLNILNIALPPLRERQADILPLAAELLVQAARREPRLARQVRNGTDAANALHAVRVPLSEHSWPGNVRELQNVIERIAVELADPEAGELTHDVLRSIAPELFERTAREAASLTLRQRSRRVEADEIRAALDACNGDRDQVCEMLGISKTTLWRKLNDVAQAGGAKPRSRSLR</sequence>
<dbReference type="SUPFAM" id="SSF55785">
    <property type="entry name" value="PYP-like sensor domain (PAS domain)"/>
    <property type="match status" value="1"/>
</dbReference>
<dbReference type="SUPFAM" id="SSF46689">
    <property type="entry name" value="Homeodomain-like"/>
    <property type="match status" value="1"/>
</dbReference>
<dbReference type="PANTHER" id="PTHR32071:SF81">
    <property type="entry name" value="PROPIONATE CATABOLISM OPERON REGULATORY PROTEIN"/>
    <property type="match status" value="1"/>
</dbReference>
<evidence type="ECO:0000313" key="8">
    <source>
        <dbReference type="EMBL" id="SEB21715.1"/>
    </source>
</evidence>
<dbReference type="Gene3D" id="1.10.10.60">
    <property type="entry name" value="Homeodomain-like"/>
    <property type="match status" value="1"/>
</dbReference>
<keyword evidence="3" id="KW-0805">Transcription regulation</keyword>
<dbReference type="Pfam" id="PF06506">
    <property type="entry name" value="PrpR_N"/>
    <property type="match status" value="1"/>
</dbReference>
<dbReference type="GO" id="GO:0000156">
    <property type="term" value="F:phosphorelay response regulator activity"/>
    <property type="evidence" value="ECO:0007669"/>
    <property type="project" value="InterPro"/>
</dbReference>
<protein>
    <submittedName>
        <fullName evidence="8">Transcriptional regulator, propionate catabolism operon regulatory protein</fullName>
    </submittedName>
</protein>
<dbReference type="GO" id="GO:0019629">
    <property type="term" value="P:propionate catabolic process, 2-methylcitrate cycle"/>
    <property type="evidence" value="ECO:0007669"/>
    <property type="project" value="InterPro"/>
</dbReference>
<dbReference type="STRING" id="83784.SAMN05192564_109170"/>
<feature type="domain" description="Sigma-54 factor interaction" evidence="6">
    <location>
        <begin position="346"/>
        <end position="585"/>
    </location>
</feature>
<dbReference type="GO" id="GO:0005737">
    <property type="term" value="C:cytoplasm"/>
    <property type="evidence" value="ECO:0007669"/>
    <property type="project" value="InterPro"/>
</dbReference>
<dbReference type="PROSITE" id="PS00688">
    <property type="entry name" value="SIGMA54_INTERACT_3"/>
    <property type="match status" value="1"/>
</dbReference>
<dbReference type="GO" id="GO:0005524">
    <property type="term" value="F:ATP binding"/>
    <property type="evidence" value="ECO:0007669"/>
    <property type="project" value="UniProtKB-KW"/>
</dbReference>
<dbReference type="Gene3D" id="1.10.8.60">
    <property type="match status" value="1"/>
</dbReference>